<keyword evidence="4 11" id="KW-0812">Transmembrane</keyword>
<feature type="transmembrane region" description="Helical" evidence="11">
    <location>
        <begin position="693"/>
        <end position="716"/>
    </location>
</feature>
<keyword evidence="14" id="KW-1185">Reference proteome</keyword>
<evidence type="ECO:0000313" key="14">
    <source>
        <dbReference type="Proteomes" id="UP001564626"/>
    </source>
</evidence>
<dbReference type="InterPro" id="IPR001915">
    <property type="entry name" value="Peptidase_M48"/>
</dbReference>
<feature type="transmembrane region" description="Helical" evidence="11">
    <location>
        <begin position="88"/>
        <end position="108"/>
    </location>
</feature>
<dbReference type="PANTHER" id="PTHR43221">
    <property type="entry name" value="PROTEASE HTPX"/>
    <property type="match status" value="1"/>
</dbReference>
<protein>
    <submittedName>
        <fullName evidence="13">M48 family metallopeptidase</fullName>
        <ecNumber evidence="13">3.4.24.-</ecNumber>
    </submittedName>
</protein>
<keyword evidence="3" id="KW-0645">Protease</keyword>
<feature type="transmembrane region" description="Helical" evidence="11">
    <location>
        <begin position="574"/>
        <end position="596"/>
    </location>
</feature>
<dbReference type="Pfam" id="PF01435">
    <property type="entry name" value="Peptidase_M48"/>
    <property type="match status" value="1"/>
</dbReference>
<accession>A0ABV4CQN0</accession>
<reference evidence="13 14" key="1">
    <citation type="submission" date="2024-08" db="EMBL/GenBank/DDBJ databases">
        <title>Genome mining of Saccharopolyspora cebuensis PGLac3 from Nigerian medicinal plant.</title>
        <authorList>
            <person name="Ezeobiora C.E."/>
            <person name="Igbokwe N.H."/>
            <person name="Amin D.H."/>
            <person name="Mendie U.E."/>
        </authorList>
    </citation>
    <scope>NUCLEOTIDE SEQUENCE [LARGE SCALE GENOMIC DNA]</scope>
    <source>
        <strain evidence="13 14">PGLac3</strain>
    </source>
</reference>
<dbReference type="Proteomes" id="UP001564626">
    <property type="component" value="Unassembled WGS sequence"/>
</dbReference>
<keyword evidence="2" id="KW-1003">Cell membrane</keyword>
<feature type="domain" description="Peptidase M48" evidence="12">
    <location>
        <begin position="127"/>
        <end position="330"/>
    </location>
</feature>
<feature type="transmembrane region" description="Helical" evidence="11">
    <location>
        <begin position="642"/>
        <end position="663"/>
    </location>
</feature>
<keyword evidence="9" id="KW-0482">Metalloprotease</keyword>
<feature type="transmembrane region" description="Helical" evidence="11">
    <location>
        <begin position="475"/>
        <end position="493"/>
    </location>
</feature>
<evidence type="ECO:0000256" key="9">
    <source>
        <dbReference type="ARBA" id="ARBA00023049"/>
    </source>
</evidence>
<comment type="caution">
    <text evidence="13">The sequence shown here is derived from an EMBL/GenBank/DDBJ whole genome shotgun (WGS) entry which is preliminary data.</text>
</comment>
<evidence type="ECO:0000313" key="13">
    <source>
        <dbReference type="EMBL" id="MEY8042247.1"/>
    </source>
</evidence>
<dbReference type="GO" id="GO:0016787">
    <property type="term" value="F:hydrolase activity"/>
    <property type="evidence" value="ECO:0007669"/>
    <property type="project" value="UniProtKB-KW"/>
</dbReference>
<proteinExistence type="predicted"/>
<comment type="cofactor">
    <cofactor evidence="1">
        <name>Zn(2+)</name>
        <dbReference type="ChEBI" id="CHEBI:29105"/>
    </cofactor>
</comment>
<feature type="transmembrane region" description="Helical" evidence="11">
    <location>
        <begin position="616"/>
        <end position="635"/>
    </location>
</feature>
<evidence type="ECO:0000256" key="11">
    <source>
        <dbReference type="SAM" id="Phobius"/>
    </source>
</evidence>
<keyword evidence="7" id="KW-0862">Zinc</keyword>
<dbReference type="Gene3D" id="3.30.2010.10">
    <property type="entry name" value="Metalloproteases ('zincins'), catalytic domain"/>
    <property type="match status" value="1"/>
</dbReference>
<name>A0ABV4CQN0_9PSEU</name>
<dbReference type="EC" id="3.4.24.-" evidence="13"/>
<evidence type="ECO:0000256" key="5">
    <source>
        <dbReference type="ARBA" id="ARBA00022723"/>
    </source>
</evidence>
<keyword evidence="8 11" id="KW-1133">Transmembrane helix</keyword>
<feature type="transmembrane region" description="Helical" evidence="11">
    <location>
        <begin position="436"/>
        <end position="455"/>
    </location>
</feature>
<organism evidence="13 14">
    <name type="scientific">Saccharopolyspora cebuensis</name>
    <dbReference type="NCBI Taxonomy" id="418759"/>
    <lineage>
        <taxon>Bacteria</taxon>
        <taxon>Bacillati</taxon>
        <taxon>Actinomycetota</taxon>
        <taxon>Actinomycetes</taxon>
        <taxon>Pseudonocardiales</taxon>
        <taxon>Pseudonocardiaceae</taxon>
        <taxon>Saccharopolyspora</taxon>
    </lineage>
</organism>
<evidence type="ECO:0000256" key="1">
    <source>
        <dbReference type="ARBA" id="ARBA00001947"/>
    </source>
</evidence>
<gene>
    <name evidence="13" type="ORF">AB8O55_22770</name>
</gene>
<keyword evidence="6 13" id="KW-0378">Hydrolase</keyword>
<evidence type="ECO:0000256" key="7">
    <source>
        <dbReference type="ARBA" id="ARBA00022833"/>
    </source>
</evidence>
<feature type="transmembrane region" description="Helical" evidence="11">
    <location>
        <begin position="372"/>
        <end position="390"/>
    </location>
</feature>
<evidence type="ECO:0000256" key="8">
    <source>
        <dbReference type="ARBA" id="ARBA00022989"/>
    </source>
</evidence>
<feature type="transmembrane region" description="Helical" evidence="11">
    <location>
        <begin position="249"/>
        <end position="266"/>
    </location>
</feature>
<feature type="transmembrane region" description="Helical" evidence="11">
    <location>
        <begin position="216"/>
        <end position="237"/>
    </location>
</feature>
<dbReference type="EMBL" id="JBGEHV010000052">
    <property type="protein sequence ID" value="MEY8042247.1"/>
    <property type="molecule type" value="Genomic_DNA"/>
</dbReference>
<keyword evidence="10 11" id="KW-0472">Membrane</keyword>
<feature type="transmembrane region" description="Helical" evidence="11">
    <location>
        <begin position="332"/>
        <end position="352"/>
    </location>
</feature>
<feature type="transmembrane region" description="Helical" evidence="11">
    <location>
        <begin position="736"/>
        <end position="754"/>
    </location>
</feature>
<dbReference type="PANTHER" id="PTHR43221:SF2">
    <property type="entry name" value="PROTEASE HTPX HOMOLOG"/>
    <property type="match status" value="1"/>
</dbReference>
<keyword evidence="5" id="KW-0479">Metal-binding</keyword>
<evidence type="ECO:0000256" key="2">
    <source>
        <dbReference type="ARBA" id="ARBA00022475"/>
    </source>
</evidence>
<sequence>MTKSVPRARLHDRSATAGTTARFALLVVLILASSVFMARMGLVAAGFSDGGACLLAGGHVPNADPPPELLRSQAYQRCTAQHSPAPPWLAPAALAALPIAAGALFLLLPAWKARRGRFVPLAEVDDDGAIRRDLERFAELAGLSRLPRVVVDPAAVSVGAVVFGRTGRPTLCLHGGLLTRRTTAPEDFRGVLLHELAHIRNGDITLTYATVALWRVFTGLVLLPYAAGFLVLIATTLSQDGARYVGLPAVRATVLPLFLAVLVHLARADVLRTRELHADATAARWGADTRRWGGAGDAAPPPGARRVLARLAELWSTHPGWQRRRAALGEPASLFTLPALPMLLTGAATTLINGNLWAHLALELPGAWLGRLVMTLAPALLITGVVGVGIRRAVLHAARTGHPAPSGARAGLWLGIGMAVGELFVSRIATTRWLPGQPVVVLLLVAAGAVFGWWVHQTTHLWLSTRPGHARTGAVPVLATACLGLFAWFWWWAHSGVVLANLGDPLGGWSSTLVALQTGDHAGIVDSAVVVSALTNTVLASPLALLAIVAAWAVPLWIWATGPAGPSRPPLRRPLLAGALGGVLCWAGIVGTKAVLHGWSPPLGQRGTPFALLYQAWTSTALLAGAVLAATVASVAVPRHRLIAALIAAHTAVLTGFAVVWVLTASDGCIPPLATLAPGCQWRPAAALQGFQFQLAVDLVLSALLAIAAAGIVAALRARDRGAAPPRPGGPGRRGARLICAGVLSAVAAGFLLADAVRERPDAEHLGEEIQAAQMRSSQTAAWYTLGAMEVLGRYGDAHNGLRALVTEMLRAPDAAALHSGIRAACTEFDRAGREGRAYFPAPDPAMAPHWESFVSLAEAGGRDCLRWVHHGDEAALRAGLDRITRATHTRNALIEQLNDVLAESR</sequence>
<evidence type="ECO:0000256" key="10">
    <source>
        <dbReference type="ARBA" id="ARBA00023136"/>
    </source>
</evidence>
<evidence type="ECO:0000259" key="12">
    <source>
        <dbReference type="Pfam" id="PF01435"/>
    </source>
</evidence>
<dbReference type="InterPro" id="IPR050083">
    <property type="entry name" value="HtpX_protease"/>
</dbReference>
<evidence type="ECO:0000256" key="4">
    <source>
        <dbReference type="ARBA" id="ARBA00022692"/>
    </source>
</evidence>
<evidence type="ECO:0000256" key="6">
    <source>
        <dbReference type="ARBA" id="ARBA00022801"/>
    </source>
</evidence>
<evidence type="ECO:0000256" key="3">
    <source>
        <dbReference type="ARBA" id="ARBA00022670"/>
    </source>
</evidence>
<feature type="transmembrane region" description="Helical" evidence="11">
    <location>
        <begin position="411"/>
        <end position="430"/>
    </location>
</feature>
<feature type="transmembrane region" description="Helical" evidence="11">
    <location>
        <begin position="543"/>
        <end position="562"/>
    </location>
</feature>
<dbReference type="RefSeq" id="WP_345359290.1">
    <property type="nucleotide sequence ID" value="NZ_BAABII010000004.1"/>
</dbReference>
<feature type="transmembrane region" description="Helical" evidence="11">
    <location>
        <begin position="21"/>
        <end position="42"/>
    </location>
</feature>